<gene>
    <name evidence="2" type="ordered locus">AMED_2287</name>
</gene>
<dbReference type="InterPro" id="IPR010982">
    <property type="entry name" value="Lambda_DNA-bd_dom_sf"/>
</dbReference>
<dbReference type="InterPro" id="IPR001387">
    <property type="entry name" value="Cro/C1-type_HTH"/>
</dbReference>
<accession>A0A0H3D1K7</accession>
<dbReference type="Proteomes" id="UP000000328">
    <property type="component" value="Chromosome"/>
</dbReference>
<name>A0A0H3D1K7_AMYMU</name>
<dbReference type="SMART" id="SM00530">
    <property type="entry name" value="HTH_XRE"/>
    <property type="match status" value="1"/>
</dbReference>
<dbReference type="Pfam" id="PF13560">
    <property type="entry name" value="HTH_31"/>
    <property type="match status" value="1"/>
</dbReference>
<dbReference type="PROSITE" id="PS50943">
    <property type="entry name" value="HTH_CROC1"/>
    <property type="match status" value="1"/>
</dbReference>
<dbReference type="RefSeq" id="WP_013224161.1">
    <property type="nucleotide sequence ID" value="NC_014318.1"/>
</dbReference>
<dbReference type="InterPro" id="IPR043917">
    <property type="entry name" value="DUF5753"/>
</dbReference>
<reference evidence="2 3" key="1">
    <citation type="journal article" date="2010" name="Cell Res.">
        <title>Complete genome sequence of the rifamycin SV-producing Amycolatopsis mediterranei U32 revealed its genetic characteristics in phylogeny and metabolism.</title>
        <authorList>
            <person name="Zhao W."/>
            <person name="Zhong Y."/>
            <person name="Yuan H."/>
            <person name="Wang J."/>
            <person name="Zheng H."/>
            <person name="Wang Y."/>
            <person name="Cen X."/>
            <person name="Xu F."/>
            <person name="Bai J."/>
            <person name="Han X."/>
            <person name="Lu G."/>
            <person name="Zhu Y."/>
            <person name="Shao Z."/>
            <person name="Yan H."/>
            <person name="Li C."/>
            <person name="Peng N."/>
            <person name="Zhang Z."/>
            <person name="Zhang Y."/>
            <person name="Lin W."/>
            <person name="Fan Y."/>
            <person name="Qin Z."/>
            <person name="Hu Y."/>
            <person name="Zhu B."/>
            <person name="Wang S."/>
            <person name="Ding X."/>
            <person name="Zhao G.P."/>
        </authorList>
    </citation>
    <scope>NUCLEOTIDE SEQUENCE [LARGE SCALE GENOMIC DNA]</scope>
    <source>
        <strain evidence="3">U-32</strain>
    </source>
</reference>
<organism evidence="2 3">
    <name type="scientific">Amycolatopsis mediterranei (strain U-32)</name>
    <dbReference type="NCBI Taxonomy" id="749927"/>
    <lineage>
        <taxon>Bacteria</taxon>
        <taxon>Bacillati</taxon>
        <taxon>Actinomycetota</taxon>
        <taxon>Actinomycetes</taxon>
        <taxon>Pseudonocardiales</taxon>
        <taxon>Pseudonocardiaceae</taxon>
        <taxon>Amycolatopsis</taxon>
    </lineage>
</organism>
<evidence type="ECO:0000259" key="1">
    <source>
        <dbReference type="PROSITE" id="PS50943"/>
    </source>
</evidence>
<dbReference type="GeneID" id="92870071"/>
<dbReference type="OrthoDB" id="2991476at2"/>
<dbReference type="GO" id="GO:0003677">
    <property type="term" value="F:DNA binding"/>
    <property type="evidence" value="ECO:0007669"/>
    <property type="project" value="InterPro"/>
</dbReference>
<dbReference type="KEGG" id="amd:AMED_2287"/>
<protein>
    <submittedName>
        <fullName evidence="2">XRE family transcriptional regulator</fullName>
    </submittedName>
</protein>
<dbReference type="AlphaFoldDB" id="A0A0H3D1K7"/>
<evidence type="ECO:0000313" key="2">
    <source>
        <dbReference type="EMBL" id="ADJ44084.1"/>
    </source>
</evidence>
<dbReference type="PATRIC" id="fig|749927.5.peg.2360"/>
<dbReference type="HOGENOM" id="CLU_055817_1_0_11"/>
<evidence type="ECO:0000313" key="3">
    <source>
        <dbReference type="Proteomes" id="UP000000328"/>
    </source>
</evidence>
<proteinExistence type="predicted"/>
<feature type="domain" description="HTH cro/C1-type" evidence="1">
    <location>
        <begin position="17"/>
        <end position="71"/>
    </location>
</feature>
<dbReference type="CDD" id="cd00093">
    <property type="entry name" value="HTH_XRE"/>
    <property type="match status" value="1"/>
</dbReference>
<dbReference type="Gene3D" id="1.10.260.40">
    <property type="entry name" value="lambda repressor-like DNA-binding domains"/>
    <property type="match status" value="1"/>
</dbReference>
<dbReference type="Pfam" id="PF19054">
    <property type="entry name" value="DUF5753"/>
    <property type="match status" value="1"/>
</dbReference>
<dbReference type="eggNOG" id="COG1396">
    <property type="taxonomic scope" value="Bacteria"/>
</dbReference>
<dbReference type="SUPFAM" id="SSF47413">
    <property type="entry name" value="lambda repressor-like DNA-binding domains"/>
    <property type="match status" value="1"/>
</dbReference>
<dbReference type="EMBL" id="CP002000">
    <property type="protein sequence ID" value="ADJ44084.1"/>
    <property type="molecule type" value="Genomic_DNA"/>
</dbReference>
<sequence length="277" mass="30526">MKPTSSGPAARTLAASLREEREGRKVGLRVLADELGILPQLLSAWEKGHRLPSVEDVSAILALLGIRGEQRDRIRTLARHAREPNWLASSNSDLPFALTTRLDLERTATTITTWSPLIIPGLLQTPDYIRSIMDKSAVSIEQADKRLRVRLARQRILTRSDPVRFTALLGERSLHENFGDTGVMSDQIDHLLAMSARPNISLRIVPAGIGYHPGLIGPFDIYEFPGSPPIASIEHIYSTAFLHEESQTTGHKRDAKVLRGLALSEEASQALLREAAG</sequence>